<dbReference type="PANTHER" id="PTHR43597:SF5">
    <property type="entry name" value="SUFE-LIKE PROTEIN 2, CHLOROPLASTIC"/>
    <property type="match status" value="1"/>
</dbReference>
<dbReference type="AlphaFoldDB" id="A0A840D506"/>
<feature type="domain" description="Fe-S metabolism associated" evidence="2">
    <location>
        <begin position="15"/>
        <end position="136"/>
    </location>
</feature>
<reference evidence="6" key="1">
    <citation type="submission" date="2022-08" db="EMBL/GenBank/DDBJ databases">
        <title>Genomic Encyclopedia of Type Strains, Phase V (KMG-V): Genome sequencing to study the core and pangenomes of soil and plant-associated prokaryotes.</title>
        <authorList>
            <person name="Whitman W."/>
        </authorList>
    </citation>
    <scope>NUCLEOTIDE SEQUENCE</scope>
    <source>
        <strain evidence="3">0</strain>
        <strain evidence="5">SP2016B</strain>
        <strain evidence="6">SP2017</strain>
        <strain evidence="8">SP3002</strain>
        <strain evidence="7">SP3012</strain>
        <strain evidence="4">SP3049</strain>
    </source>
</reference>
<comment type="similarity">
    <text evidence="1">Belongs to the SufE family.</text>
</comment>
<dbReference type="SUPFAM" id="SSF82649">
    <property type="entry name" value="SufE/NifU"/>
    <property type="match status" value="1"/>
</dbReference>
<protein>
    <submittedName>
        <fullName evidence="6">Cysteine desulfuration protein SufE</fullName>
    </submittedName>
</protein>
<proteinExistence type="inferred from homology"/>
<dbReference type="OMA" id="DWMQRYE"/>
<dbReference type="RefSeq" id="WP_011404135.1">
    <property type="nucleotide sequence ID" value="NZ_CALTRV010000001.1"/>
</dbReference>
<evidence type="ECO:0000313" key="4">
    <source>
        <dbReference type="EMBL" id="MCS3708918.1"/>
    </source>
</evidence>
<sequence length="141" mass="16059">MPATDTVSDRAQQIVDEFSLFDDWMSRYEYLIELGDDIPLLEEEKKTDENYVHGCQSDVWIETDLDEEERALCVQGDSNAKITKGLAALIIRVIDEQPPEAVANADFDFLDDIGLHEHLSSQRNNGLKAMIETVQERARET</sequence>
<dbReference type="EMBL" id="JANUBF010000001">
    <property type="protein sequence ID" value="MCS4035107.1"/>
    <property type="molecule type" value="Genomic_DNA"/>
</dbReference>
<accession>A0A840D506</accession>
<evidence type="ECO:0000313" key="7">
    <source>
        <dbReference type="EMBL" id="MCS4035107.1"/>
    </source>
</evidence>
<dbReference type="GeneID" id="83728295"/>
<dbReference type="PANTHER" id="PTHR43597">
    <property type="entry name" value="SULFUR ACCEPTOR PROTEIN CSDE"/>
    <property type="match status" value="1"/>
</dbReference>
<dbReference type="Pfam" id="PF02657">
    <property type="entry name" value="SufE"/>
    <property type="match status" value="1"/>
</dbReference>
<gene>
    <name evidence="4" type="ORF">GGP61_000513</name>
    <name evidence="3" type="ORF">GGP71_000593</name>
    <name evidence="5" type="ORF">GGP82_001829</name>
    <name evidence="6" type="ORF">GGP83_002553</name>
    <name evidence="8" type="ORF">GGP99_000543</name>
    <name evidence="7" type="ORF">GGQ01_000148</name>
</gene>
<dbReference type="EMBL" id="JANTZM010000002">
    <property type="protein sequence ID" value="MCS4156606.1"/>
    <property type="molecule type" value="Genomic_DNA"/>
</dbReference>
<evidence type="ECO:0000256" key="1">
    <source>
        <dbReference type="ARBA" id="ARBA00010282"/>
    </source>
</evidence>
<organism evidence="6 9">
    <name type="scientific">Salinibacter ruber</name>
    <dbReference type="NCBI Taxonomy" id="146919"/>
    <lineage>
        <taxon>Bacteria</taxon>
        <taxon>Pseudomonadati</taxon>
        <taxon>Rhodothermota</taxon>
        <taxon>Rhodothermia</taxon>
        <taxon>Rhodothermales</taxon>
        <taxon>Salinibacteraceae</taxon>
        <taxon>Salinibacter</taxon>
    </lineage>
</organism>
<evidence type="ECO:0000313" key="8">
    <source>
        <dbReference type="EMBL" id="MCS4156606.1"/>
    </source>
</evidence>
<dbReference type="Proteomes" id="UP001155027">
    <property type="component" value="Unassembled WGS sequence"/>
</dbReference>
<dbReference type="Proteomes" id="UP001155110">
    <property type="component" value="Unassembled WGS sequence"/>
</dbReference>
<dbReference type="Proteomes" id="UP001155010">
    <property type="component" value="Unassembled WGS sequence"/>
</dbReference>
<evidence type="ECO:0000313" key="9">
    <source>
        <dbReference type="Proteomes" id="UP001155010"/>
    </source>
</evidence>
<evidence type="ECO:0000313" key="3">
    <source>
        <dbReference type="EMBL" id="MCS3676686.1"/>
    </source>
</evidence>
<dbReference type="Proteomes" id="UP001155034">
    <property type="component" value="Unassembled WGS sequence"/>
</dbReference>
<dbReference type="EMBL" id="JANUBB010000010">
    <property type="protein sequence ID" value="MCS3952581.1"/>
    <property type="molecule type" value="Genomic_DNA"/>
</dbReference>
<dbReference type="Gene3D" id="3.90.1010.10">
    <property type="match status" value="1"/>
</dbReference>
<evidence type="ECO:0000259" key="2">
    <source>
        <dbReference type="Pfam" id="PF02657"/>
    </source>
</evidence>
<evidence type="ECO:0000313" key="6">
    <source>
        <dbReference type="EMBL" id="MCS3952581.1"/>
    </source>
</evidence>
<dbReference type="Proteomes" id="UP001155057">
    <property type="component" value="Unassembled WGS sequence"/>
</dbReference>
<evidence type="ECO:0000313" key="5">
    <source>
        <dbReference type="EMBL" id="MCS3865275.1"/>
    </source>
</evidence>
<comment type="caution">
    <text evidence="6">The sequence shown here is derived from an EMBL/GenBank/DDBJ whole genome shotgun (WGS) entry which is preliminary data.</text>
</comment>
<dbReference type="EMBL" id="JANUAE010000002">
    <property type="protein sequence ID" value="MCS3708918.1"/>
    <property type="molecule type" value="Genomic_DNA"/>
</dbReference>
<dbReference type="EMBL" id="JANTYZ010000004">
    <property type="protein sequence ID" value="MCS3865275.1"/>
    <property type="molecule type" value="Genomic_DNA"/>
</dbReference>
<name>A0A840D506_9BACT</name>
<dbReference type="EMBL" id="JANUAU010000002">
    <property type="protein sequence ID" value="MCS3676686.1"/>
    <property type="molecule type" value="Genomic_DNA"/>
</dbReference>
<dbReference type="Proteomes" id="UP001155040">
    <property type="component" value="Unassembled WGS sequence"/>
</dbReference>
<dbReference type="InterPro" id="IPR003808">
    <property type="entry name" value="Fe-S_metab-assoc_dom"/>
</dbReference>